<comment type="subcellular location">
    <subcellularLocation>
        <location evidence="1">Secreted</location>
    </subcellularLocation>
</comment>
<evidence type="ECO:0000313" key="9">
    <source>
        <dbReference type="Proteomes" id="UP001152798"/>
    </source>
</evidence>
<dbReference type="InterPro" id="IPR051170">
    <property type="entry name" value="Neural/epithelial_adhesion"/>
</dbReference>
<dbReference type="InterPro" id="IPR013098">
    <property type="entry name" value="Ig_I-set"/>
</dbReference>
<protein>
    <recommendedName>
        <fullName evidence="7">Ig-like domain-containing protein</fullName>
    </recommendedName>
</protein>
<evidence type="ECO:0000256" key="5">
    <source>
        <dbReference type="ARBA" id="ARBA00023157"/>
    </source>
</evidence>
<dbReference type="OrthoDB" id="5985519at2759"/>
<feature type="domain" description="Ig-like" evidence="7">
    <location>
        <begin position="664"/>
        <end position="753"/>
    </location>
</feature>
<gene>
    <name evidence="8" type="ORF">NEZAVI_LOCUS11310</name>
</gene>
<organism evidence="8 9">
    <name type="scientific">Nezara viridula</name>
    <name type="common">Southern green stink bug</name>
    <name type="synonym">Cimex viridulus</name>
    <dbReference type="NCBI Taxonomy" id="85310"/>
    <lineage>
        <taxon>Eukaryota</taxon>
        <taxon>Metazoa</taxon>
        <taxon>Ecdysozoa</taxon>
        <taxon>Arthropoda</taxon>
        <taxon>Hexapoda</taxon>
        <taxon>Insecta</taxon>
        <taxon>Pterygota</taxon>
        <taxon>Neoptera</taxon>
        <taxon>Paraneoptera</taxon>
        <taxon>Hemiptera</taxon>
        <taxon>Heteroptera</taxon>
        <taxon>Panheteroptera</taxon>
        <taxon>Pentatomomorpha</taxon>
        <taxon>Pentatomoidea</taxon>
        <taxon>Pentatomidae</taxon>
        <taxon>Pentatominae</taxon>
        <taxon>Nezara</taxon>
    </lineage>
</organism>
<proteinExistence type="predicted"/>
<dbReference type="Pfam" id="PF07679">
    <property type="entry name" value="I-set"/>
    <property type="match status" value="6"/>
</dbReference>
<feature type="domain" description="Ig-like" evidence="7">
    <location>
        <begin position="1195"/>
        <end position="1282"/>
    </location>
</feature>
<reference evidence="8" key="1">
    <citation type="submission" date="2022-01" db="EMBL/GenBank/DDBJ databases">
        <authorList>
            <person name="King R."/>
        </authorList>
    </citation>
    <scope>NUCLEOTIDE SEQUENCE</scope>
</reference>
<dbReference type="FunFam" id="2.60.40.10:FF:000130">
    <property type="entry name" value="Hemicentin 1"/>
    <property type="match status" value="1"/>
</dbReference>
<dbReference type="CDD" id="cd00096">
    <property type="entry name" value="Ig"/>
    <property type="match status" value="3"/>
</dbReference>
<sequence length="1481" mass="163788">MNKMPSYYEEYTLVDELNTADVTELSSIDNLEIENSTEIGIINSVPVDFQSNAENTTSAASYSALTTENKSSKDTIADVAAPFCTNSYDEFINELNHIEVDGGGDCPELSLTGLKSTLEVVRPKSFIFVITDADAKDYYSEEDIQLLIMRKSPFMLDSLTEDFLQHGLTSLKRVSSNKPAHVPYPVAIPVDPGIKEVIFAVSGSKPKLDITDPKGDKPPGAPKEFPKYISVTYKEPIAGVWNATVGSSSGHSFSSYGISKIKITNGFSVTPTKKLSETSHRPLKSAENYLLIEASNPELVKNITHVDLVDLNGKVLGTIPLKKDDTTNTLYYSGPFLPPDKLFNMEINGFASDGFPLKRISPNAFLPQLPGTISKWTEIYNSTNIQSIDKGLIIQNPNATDEGWYQCTASSLGGNSDGSTYLKLSLPPSIEISGLRKFYEHFNLTLTCSAIRGIPVPQLKWKKNGKELNVDTQELQLVYEEKPKAIANVKACDTIYGSNCTLKCTISGIPVPDLIWKKDGKIISSISSPNIRILHDKSLLIYNAELSDKGVYTCAAQSSIGYSEDSIIVSVIGVYPKIIEAPVNIPIEIGENGRLSCVALGTPQPKIVWKKKNELLNKDDGKENILEINNASLSDAGLYTCIAENILGQAESEALVSITGGVVPILNKDKDLEVKKVLIGDKVELQCLTLGGKPMPIKEWYKDGILLSKQPTTGIKLENGSYFMSSVSPLDTGLYECLAKNEIGSDFKKIDLKFYEPPSIDLNSSSNIFATFGKRAKILCNVYGDPPPNVTWKRSFFSNKTMRSIHSDDMNALVFDTVSEEDSGRYICEAENIAGVARRTFSLSIMIPPSIIPWPNETFVEAGNIVTLECRVRAIPRPSFHFLKNNVTIPRSKSYGQFVRFLAEPSDSGTYICIAENKVGKDKVETNLIVLAPPKIVPWTEPKKVIIGEIVNITCQTFAYPEASVSWFKDKEPLPLNFIKDKKTLGFIVQRHNQGIYTCEARNEAGMDSKDFPLVILDPPSFAKHLPFSFNVLKGENIEIPCTAFGDPKPVMGWKRNEMIVADHSRRTIDTESGQLTISNADAEDDGYYNCTAENQAGKVWRTVEVNVLELPTASLTVSSRMIKEGDEVEFTCNVTGKPRPKIYWKKDGRILFSDNDSKLRLKVQYKDRGNYTCIVKNTAGESSASIPIDVSVPPKIHNDKHEDITLLKGNSIAIGCPSYGIPEPDILWFFNETQLGELNSHLFKVKGEILELNNVTTEHTGTYTCVAKNFAGWVDKKFTLHVHDNKQSMKEGIKEFEIVEGASGILKCDAKPGSKVIWLKDNKTLSNMPLERADDVHFVIGNRGKTLKITEAFAEDAGLYSCIGIHPDGNSTSYFSLNVKFAPYFWDDTLIFEYQVKENKSITLECAPNGSPPPQVNWRLAESNLPITVHTSPLIKIYGDNDNTLLIKSAKLFHSALYLCSASNDLGTVNRYFNIKVISL</sequence>
<dbReference type="Pfam" id="PF13927">
    <property type="entry name" value="Ig_3"/>
    <property type="match status" value="5"/>
</dbReference>
<dbReference type="PANTHER" id="PTHR12231">
    <property type="entry name" value="CTX-RELATED TYPE I TRANSMEMBRANE PROTEIN"/>
    <property type="match status" value="1"/>
</dbReference>
<feature type="domain" description="Ig-like" evidence="7">
    <location>
        <begin position="1384"/>
        <end position="1477"/>
    </location>
</feature>
<keyword evidence="9" id="KW-1185">Reference proteome</keyword>
<keyword evidence="3" id="KW-0732">Signal</keyword>
<name>A0A9P0HJ69_NEZVI</name>
<feature type="domain" description="Ig-like" evidence="7">
    <location>
        <begin position="1301"/>
        <end position="1379"/>
    </location>
</feature>
<feature type="domain" description="Ig-like" evidence="7">
    <location>
        <begin position="1112"/>
        <end position="1192"/>
    </location>
</feature>
<dbReference type="Gene3D" id="2.60.40.10">
    <property type="entry name" value="Immunoglobulins"/>
    <property type="match status" value="12"/>
</dbReference>
<feature type="domain" description="Ig-like" evidence="7">
    <location>
        <begin position="483"/>
        <end position="570"/>
    </location>
</feature>
<feature type="domain" description="Ig-like" evidence="7">
    <location>
        <begin position="576"/>
        <end position="659"/>
    </location>
</feature>
<dbReference type="InterPro" id="IPR003598">
    <property type="entry name" value="Ig_sub2"/>
</dbReference>
<dbReference type="InterPro" id="IPR056861">
    <property type="entry name" value="HMCN1-like_VWA"/>
</dbReference>
<evidence type="ECO:0000256" key="3">
    <source>
        <dbReference type="ARBA" id="ARBA00022729"/>
    </source>
</evidence>
<dbReference type="PANTHER" id="PTHR12231:SF253">
    <property type="entry name" value="DPR-INTERACTING PROTEIN ETA, ISOFORM B-RELATED"/>
    <property type="match status" value="1"/>
</dbReference>
<dbReference type="SMART" id="SM00408">
    <property type="entry name" value="IGc2"/>
    <property type="match status" value="11"/>
</dbReference>
<evidence type="ECO:0000256" key="4">
    <source>
        <dbReference type="ARBA" id="ARBA00022737"/>
    </source>
</evidence>
<dbReference type="FunFam" id="2.60.40.10:FF:000032">
    <property type="entry name" value="palladin isoform X1"/>
    <property type="match status" value="4"/>
</dbReference>
<dbReference type="Proteomes" id="UP001152798">
    <property type="component" value="Chromosome 5"/>
</dbReference>
<feature type="domain" description="Ig-like" evidence="7">
    <location>
        <begin position="934"/>
        <end position="1015"/>
    </location>
</feature>
<keyword evidence="2" id="KW-0964">Secreted</keyword>
<keyword evidence="4" id="KW-0677">Repeat</keyword>
<dbReference type="PROSITE" id="PS50835">
    <property type="entry name" value="IG_LIKE"/>
    <property type="match status" value="11"/>
</dbReference>
<dbReference type="InterPro" id="IPR013783">
    <property type="entry name" value="Ig-like_fold"/>
</dbReference>
<dbReference type="SUPFAM" id="SSF48726">
    <property type="entry name" value="Immunoglobulin"/>
    <property type="match status" value="12"/>
</dbReference>
<dbReference type="InterPro" id="IPR003599">
    <property type="entry name" value="Ig_sub"/>
</dbReference>
<dbReference type="EMBL" id="OV725081">
    <property type="protein sequence ID" value="CAH1402501.1"/>
    <property type="molecule type" value="Genomic_DNA"/>
</dbReference>
<feature type="domain" description="Ig-like" evidence="7">
    <location>
        <begin position="758"/>
        <end position="844"/>
    </location>
</feature>
<dbReference type="InterPro" id="IPR007110">
    <property type="entry name" value="Ig-like_dom"/>
</dbReference>
<keyword evidence="6" id="KW-0393">Immunoglobulin domain</keyword>
<accession>A0A9P0HJ69</accession>
<evidence type="ECO:0000256" key="6">
    <source>
        <dbReference type="ARBA" id="ARBA00023319"/>
    </source>
</evidence>
<evidence type="ECO:0000256" key="1">
    <source>
        <dbReference type="ARBA" id="ARBA00004613"/>
    </source>
</evidence>
<evidence type="ECO:0000256" key="2">
    <source>
        <dbReference type="ARBA" id="ARBA00022525"/>
    </source>
</evidence>
<dbReference type="SMART" id="SM00409">
    <property type="entry name" value="IG"/>
    <property type="match status" value="12"/>
</dbReference>
<dbReference type="InterPro" id="IPR036179">
    <property type="entry name" value="Ig-like_dom_sf"/>
</dbReference>
<dbReference type="Pfam" id="PF25106">
    <property type="entry name" value="VWA_4"/>
    <property type="match status" value="1"/>
</dbReference>
<evidence type="ECO:0000259" key="7">
    <source>
        <dbReference type="PROSITE" id="PS50835"/>
    </source>
</evidence>
<evidence type="ECO:0000313" key="8">
    <source>
        <dbReference type="EMBL" id="CAH1402501.1"/>
    </source>
</evidence>
<keyword evidence="5" id="KW-1015">Disulfide bond</keyword>
<feature type="domain" description="Ig-like" evidence="7">
    <location>
        <begin position="1020"/>
        <end position="1107"/>
    </location>
</feature>
<feature type="domain" description="Ig-like" evidence="7">
    <location>
        <begin position="849"/>
        <end position="929"/>
    </location>
</feature>